<feature type="transmembrane region" description="Helical" evidence="2">
    <location>
        <begin position="273"/>
        <end position="297"/>
    </location>
</feature>
<evidence type="ECO:0000256" key="1">
    <source>
        <dbReference type="ARBA" id="ARBA00022536"/>
    </source>
</evidence>
<proteinExistence type="predicted"/>
<reference evidence="5" key="1">
    <citation type="submission" date="2025-08" db="UniProtKB">
        <authorList>
            <consortium name="RefSeq"/>
        </authorList>
    </citation>
    <scope>IDENTIFICATION</scope>
    <source>
        <tissue evidence="5">Whole sample</tissue>
    </source>
</reference>
<keyword evidence="2" id="KW-0812">Transmembrane</keyword>
<keyword evidence="1" id="KW-0245">EGF-like domain</keyword>
<organism evidence="4 5">
    <name type="scientific">Crassostrea virginica</name>
    <name type="common">Eastern oyster</name>
    <dbReference type="NCBI Taxonomy" id="6565"/>
    <lineage>
        <taxon>Eukaryota</taxon>
        <taxon>Metazoa</taxon>
        <taxon>Spiralia</taxon>
        <taxon>Lophotrochozoa</taxon>
        <taxon>Mollusca</taxon>
        <taxon>Bivalvia</taxon>
        <taxon>Autobranchia</taxon>
        <taxon>Pteriomorphia</taxon>
        <taxon>Ostreida</taxon>
        <taxon>Ostreoidea</taxon>
        <taxon>Ostreidae</taxon>
        <taxon>Crassostrea</taxon>
    </lineage>
</organism>
<dbReference type="GeneID" id="111113675"/>
<evidence type="ECO:0000256" key="2">
    <source>
        <dbReference type="SAM" id="Phobius"/>
    </source>
</evidence>
<evidence type="ECO:0000313" key="4">
    <source>
        <dbReference type="Proteomes" id="UP000694844"/>
    </source>
</evidence>
<dbReference type="InterPro" id="IPR042635">
    <property type="entry name" value="MEGF10/SREC1/2-like"/>
</dbReference>
<keyword evidence="2" id="KW-0472">Membrane</keyword>
<evidence type="ECO:0000259" key="3">
    <source>
        <dbReference type="PROSITE" id="PS01248"/>
    </source>
</evidence>
<dbReference type="Gene3D" id="2.60.120.260">
    <property type="entry name" value="Galactose-binding domain-like"/>
    <property type="match status" value="1"/>
</dbReference>
<dbReference type="AlphaFoldDB" id="A0A8B8BXU1"/>
<dbReference type="SUPFAM" id="SSF49785">
    <property type="entry name" value="Galactose-binding domain-like"/>
    <property type="match status" value="1"/>
</dbReference>
<dbReference type="PANTHER" id="PTHR24043:SF8">
    <property type="entry name" value="EGF-LIKE DOMAIN-CONTAINING PROTEIN"/>
    <property type="match status" value="1"/>
</dbReference>
<evidence type="ECO:0000313" key="5">
    <source>
        <dbReference type="RefSeq" id="XP_022307674.1"/>
    </source>
</evidence>
<accession>A0A8B8BXU1</accession>
<dbReference type="CDD" id="cd00055">
    <property type="entry name" value="EGF_Lam"/>
    <property type="match status" value="1"/>
</dbReference>
<dbReference type="InterPro" id="IPR008979">
    <property type="entry name" value="Galactose-bd-like_sf"/>
</dbReference>
<keyword evidence="4" id="KW-1185">Reference proteome</keyword>
<dbReference type="RefSeq" id="XP_022307674.1">
    <property type="nucleotide sequence ID" value="XM_022451966.1"/>
</dbReference>
<name>A0A8B8BXU1_CRAVI</name>
<dbReference type="Proteomes" id="UP000694844">
    <property type="component" value="Chromosome 9"/>
</dbReference>
<dbReference type="InterPro" id="IPR002049">
    <property type="entry name" value="LE_dom"/>
</dbReference>
<dbReference type="KEGG" id="cvn:111113675"/>
<feature type="domain" description="Laminin EGF-like" evidence="3">
    <location>
        <begin position="202"/>
        <end position="233"/>
    </location>
</feature>
<protein>
    <submittedName>
        <fullName evidence="5">Uncharacterized protein LOC111113675</fullName>
    </submittedName>
</protein>
<sequence>MENIALNKPAYQQYRYTGVSAALSQASNAVDGLKSNLSEQGGECVISGRKKTATWWVNLTEILSIHHLRIYYRTENELFIVNFISGSTNRFTPDFLGFAVYISNTTDRLEGTLCFKEENFNVTTIPPVLNITCPMHGHYVIYYNERWSWRICHDENRCQYAYNDLCELEVYGCPFPGVYGVSCSIPCPDPNCRYCHIETGACQGCKPGYQGHQCEECEFATYGDQCKETCGQCQDLTKCHYKNGTCLTGCRAGYHGALCKTLSKRVDSCTDQLGFYITLGLLCGCLLLNGFCIAYIVSLRQSRSQRSQKNQSELPTIKAIGRETEANDDYQELGETDQDRTLYNALQYTS</sequence>
<dbReference type="PANTHER" id="PTHR24043">
    <property type="entry name" value="SCAVENGER RECEPTOR CLASS F"/>
    <property type="match status" value="1"/>
</dbReference>
<gene>
    <name evidence="5" type="primary">LOC111113675</name>
</gene>
<dbReference type="PROSITE" id="PS01248">
    <property type="entry name" value="EGF_LAM_1"/>
    <property type="match status" value="1"/>
</dbReference>
<dbReference type="GO" id="GO:0005044">
    <property type="term" value="F:scavenger receptor activity"/>
    <property type="evidence" value="ECO:0007669"/>
    <property type="project" value="InterPro"/>
</dbReference>
<keyword evidence="2" id="KW-1133">Transmembrane helix</keyword>
<dbReference type="OrthoDB" id="409374at2759"/>